<proteinExistence type="predicted"/>
<reference evidence="1" key="2">
    <citation type="submission" date="2025-09" db="UniProtKB">
        <authorList>
            <consortium name="Ensembl"/>
        </authorList>
    </citation>
    <scope>IDENTIFICATION</scope>
</reference>
<organism evidence="1 2">
    <name type="scientific">Otus sunia</name>
    <name type="common">Oriental scops-owl</name>
    <dbReference type="NCBI Taxonomy" id="257818"/>
    <lineage>
        <taxon>Eukaryota</taxon>
        <taxon>Metazoa</taxon>
        <taxon>Chordata</taxon>
        <taxon>Craniata</taxon>
        <taxon>Vertebrata</taxon>
        <taxon>Euteleostomi</taxon>
        <taxon>Archelosauria</taxon>
        <taxon>Archosauria</taxon>
        <taxon>Dinosauria</taxon>
        <taxon>Saurischia</taxon>
        <taxon>Theropoda</taxon>
        <taxon>Coelurosauria</taxon>
        <taxon>Aves</taxon>
        <taxon>Neognathae</taxon>
        <taxon>Neoaves</taxon>
        <taxon>Telluraves</taxon>
        <taxon>Strigiformes</taxon>
        <taxon>Strigidae</taxon>
        <taxon>Otus</taxon>
    </lineage>
</organism>
<name>A0A8C8EBL0_9STRI</name>
<reference evidence="1" key="1">
    <citation type="submission" date="2025-08" db="UniProtKB">
        <authorList>
            <consortium name="Ensembl"/>
        </authorList>
    </citation>
    <scope>IDENTIFICATION</scope>
</reference>
<evidence type="ECO:0000313" key="2">
    <source>
        <dbReference type="Proteomes" id="UP000694552"/>
    </source>
</evidence>
<keyword evidence="2" id="KW-1185">Reference proteome</keyword>
<protein>
    <submittedName>
        <fullName evidence="1">Uncharacterized protein</fullName>
    </submittedName>
</protein>
<dbReference type="Ensembl" id="ENSOSUT00000015927.1">
    <property type="protein sequence ID" value="ENSOSUP00000015405.1"/>
    <property type="gene ID" value="ENSOSUG00000011006.1"/>
</dbReference>
<dbReference type="AlphaFoldDB" id="A0A8C8EBL0"/>
<dbReference type="Proteomes" id="UP000694552">
    <property type="component" value="Unplaced"/>
</dbReference>
<sequence>AMSGPEPPARGMRFAESQLRRHGWRRGGGRLGPSPAVGHDAAEPFTFHWWDHVFNKAAANIAVEAGQVGGLGDDRGHPGRVGMGLKVREGFAVPFGGLFTVTLCPCSPKQHTAPRTGTVAAETCCWNH</sequence>
<accession>A0A8C8EBL0</accession>
<evidence type="ECO:0000313" key="1">
    <source>
        <dbReference type="Ensembl" id="ENSOSUP00000015405.1"/>
    </source>
</evidence>